<name>A0ABX1ESA1_9PROT</name>
<proteinExistence type="predicted"/>
<gene>
    <name evidence="1" type="ORF">HB662_01615</name>
</gene>
<dbReference type="Proteomes" id="UP000765160">
    <property type="component" value="Unassembled WGS sequence"/>
</dbReference>
<keyword evidence="2" id="KW-1185">Reference proteome</keyword>
<sequence length="217" mass="24160">MADAARDEERIFKIIFSHFHNQPEAFFVVRARIHEQRLAELNDKPIPAAFASTLIRTIDRVIGKLHDKKLVTFDRDGDIILSPEGFFAGEQFFLLPDGADTLEADLQIPASDRVVRLTDNSAVRDEATNALDEVLEKLQTRPNDLPLNSEETSVSSAEISSLLTRIKTGFIRIGELRLFIGAGGLLTWLLLKLGPHALAVYVERAIVAVETLVKSLM</sequence>
<dbReference type="RefSeq" id="WP_168046464.1">
    <property type="nucleotide sequence ID" value="NZ_JAATJR010000001.1"/>
</dbReference>
<accession>A0ABX1ESA1</accession>
<evidence type="ECO:0000313" key="2">
    <source>
        <dbReference type="Proteomes" id="UP000765160"/>
    </source>
</evidence>
<dbReference type="EMBL" id="JAAVTX010000001">
    <property type="protein sequence ID" value="NKE43457.1"/>
    <property type="molecule type" value="Genomic_DNA"/>
</dbReference>
<protein>
    <submittedName>
        <fullName evidence="1">Uncharacterized protein</fullName>
    </submittedName>
</protein>
<evidence type="ECO:0000313" key="1">
    <source>
        <dbReference type="EMBL" id="NKE43457.1"/>
    </source>
</evidence>
<reference evidence="1 2" key="1">
    <citation type="submission" date="2020-03" db="EMBL/GenBank/DDBJ databases">
        <title>Roseomonas selenitidurans sp. nov. isolated from soil.</title>
        <authorList>
            <person name="Liu H."/>
        </authorList>
    </citation>
    <scope>NUCLEOTIDE SEQUENCE [LARGE SCALE GENOMIC DNA]</scope>
    <source>
        <strain evidence="1 2">JCM 15073</strain>
    </source>
</reference>
<organism evidence="1 2">
    <name type="scientific">Falsiroseomonas frigidaquae</name>
    <dbReference type="NCBI Taxonomy" id="487318"/>
    <lineage>
        <taxon>Bacteria</taxon>
        <taxon>Pseudomonadati</taxon>
        <taxon>Pseudomonadota</taxon>
        <taxon>Alphaproteobacteria</taxon>
        <taxon>Acetobacterales</taxon>
        <taxon>Roseomonadaceae</taxon>
        <taxon>Falsiroseomonas</taxon>
    </lineage>
</organism>
<comment type="caution">
    <text evidence="1">The sequence shown here is derived from an EMBL/GenBank/DDBJ whole genome shotgun (WGS) entry which is preliminary data.</text>
</comment>